<dbReference type="InterPro" id="IPR013783">
    <property type="entry name" value="Ig-like_fold"/>
</dbReference>
<evidence type="ECO:0000313" key="4">
    <source>
        <dbReference type="Proteomes" id="UP001238179"/>
    </source>
</evidence>
<dbReference type="Gene3D" id="2.60.40.1080">
    <property type="match status" value="1"/>
</dbReference>
<dbReference type="RefSeq" id="WP_316414863.1">
    <property type="nucleotide sequence ID" value="NZ_AP027080.1"/>
</dbReference>
<dbReference type="KEGG" id="msil:METEAL_11350"/>
<feature type="domain" description="Fibronectin type-III" evidence="2">
    <location>
        <begin position="465"/>
        <end position="556"/>
    </location>
</feature>
<dbReference type="Gene3D" id="2.160.20.10">
    <property type="entry name" value="Single-stranded right-handed beta-helix, Pectin lyase-like"/>
    <property type="match status" value="1"/>
</dbReference>
<dbReference type="Gene3D" id="2.60.40.10">
    <property type="entry name" value="Immunoglobulins"/>
    <property type="match status" value="10"/>
</dbReference>
<dbReference type="PROSITE" id="PS50853">
    <property type="entry name" value="FN3"/>
    <property type="match status" value="1"/>
</dbReference>
<feature type="signal peptide" evidence="1">
    <location>
        <begin position="1"/>
        <end position="22"/>
    </location>
</feature>
<dbReference type="InterPro" id="IPR011050">
    <property type="entry name" value="Pectin_lyase_fold/virulence"/>
</dbReference>
<organism evidence="3 4">
    <name type="scientific">Mesoterricola silvestris</name>
    <dbReference type="NCBI Taxonomy" id="2927979"/>
    <lineage>
        <taxon>Bacteria</taxon>
        <taxon>Pseudomonadati</taxon>
        <taxon>Acidobacteriota</taxon>
        <taxon>Holophagae</taxon>
        <taxon>Holophagales</taxon>
        <taxon>Holophagaceae</taxon>
        <taxon>Mesoterricola</taxon>
    </lineage>
</organism>
<dbReference type="SUPFAM" id="SSF49265">
    <property type="entry name" value="Fibronectin type III"/>
    <property type="match status" value="1"/>
</dbReference>
<dbReference type="SUPFAM" id="SSF49373">
    <property type="entry name" value="Invasin/intimin cell-adhesion fragments"/>
    <property type="match status" value="1"/>
</dbReference>
<reference evidence="4" key="1">
    <citation type="journal article" date="2023" name="Int. J. Syst. Evol. Microbiol.">
        <title>Mesoterricola silvestris gen. nov., sp. nov., Mesoterricola sediminis sp. nov., Geothrix oryzae sp. nov., Geothrix edaphica sp. nov., Geothrix rubra sp. nov., and Geothrix limicola sp. nov., six novel members of Acidobacteriota isolated from soils.</title>
        <authorList>
            <person name="Itoh H."/>
            <person name="Sugisawa Y."/>
            <person name="Mise K."/>
            <person name="Xu Z."/>
            <person name="Kuniyasu M."/>
            <person name="Ushijima N."/>
            <person name="Kawano K."/>
            <person name="Kobayashi E."/>
            <person name="Shiratori Y."/>
            <person name="Masuda Y."/>
            <person name="Senoo K."/>
        </authorList>
    </citation>
    <scope>NUCLEOTIDE SEQUENCE [LARGE SCALE GENOMIC DNA]</scope>
    <source>
        <strain evidence="4">W79</strain>
    </source>
</reference>
<dbReference type="InterPro" id="IPR008964">
    <property type="entry name" value="Invasin/intimin_cell_adhesion"/>
</dbReference>
<dbReference type="SUPFAM" id="SSF51126">
    <property type="entry name" value="Pectin lyase-like"/>
    <property type="match status" value="1"/>
</dbReference>
<keyword evidence="4" id="KW-1185">Reference proteome</keyword>
<dbReference type="Pfam" id="PF09136">
    <property type="entry name" value="Glucodextran_B"/>
    <property type="match status" value="1"/>
</dbReference>
<dbReference type="InterPro" id="IPR043772">
    <property type="entry name" value="MBG_3"/>
</dbReference>
<proteinExistence type="predicted"/>
<gene>
    <name evidence="3" type="ORF">METEAL_11350</name>
</gene>
<dbReference type="Pfam" id="PF13229">
    <property type="entry name" value="Beta_helix"/>
    <property type="match status" value="1"/>
</dbReference>
<dbReference type="InterPro" id="IPR032109">
    <property type="entry name" value="Big_3_5"/>
</dbReference>
<dbReference type="InterPro" id="IPR003961">
    <property type="entry name" value="FN3_dom"/>
</dbReference>
<dbReference type="InterPro" id="IPR059226">
    <property type="entry name" value="Choice_anch_Q_dom"/>
</dbReference>
<dbReference type="EMBL" id="AP027080">
    <property type="protein sequence ID" value="BDU71961.1"/>
    <property type="molecule type" value="Genomic_DNA"/>
</dbReference>
<evidence type="ECO:0000259" key="2">
    <source>
        <dbReference type="PROSITE" id="PS50853"/>
    </source>
</evidence>
<evidence type="ECO:0000256" key="1">
    <source>
        <dbReference type="SAM" id="SignalP"/>
    </source>
</evidence>
<accession>A0AA48K878</accession>
<name>A0AA48K878_9BACT</name>
<keyword evidence="1" id="KW-0732">Signal</keyword>
<dbReference type="Proteomes" id="UP001238179">
    <property type="component" value="Chromosome"/>
</dbReference>
<dbReference type="InterPro" id="IPR036116">
    <property type="entry name" value="FN3_sf"/>
</dbReference>
<dbReference type="NCBIfam" id="NF041518">
    <property type="entry name" value="choice_anch_Q"/>
    <property type="match status" value="1"/>
</dbReference>
<dbReference type="Pfam" id="PF16640">
    <property type="entry name" value="Big_3_5"/>
    <property type="match status" value="6"/>
</dbReference>
<dbReference type="Pfam" id="PF18887">
    <property type="entry name" value="MBG_3"/>
    <property type="match status" value="1"/>
</dbReference>
<sequence>MPSRFMHFFRSGALALACGALGAATLTVTSIADSGPGSLRAVIASAAPGDLVRFDLPTPATIHLISPITISRNITLQGLGARALTLDGGYTGTAPAGPDHRLLDIDATPTAVSISGLRFAHGYETGPGLSGTPGGANGAAIRIAGGGAVLIDACSFEGNFDDTVPADLTGGGAIYCAAGTLTVTNSSFSGNTAGMGSAVYNAGAAATLTNCTFNANTAVFGGPVLQAEAGGTTRLVHCTVTDNVSLDPASSGGVGVINGTLTLGNSLLSGNSPDGTGAFADLDGSWITPDVGGTGTFLSEGGNVASSQGTMAVLGASQDLVVAATGLDAFDATLAQGGMTPTRPLLASSPALNNGLPAIAPPLDQRWYGRVGNPDSGAFEFGGTATLLTVSGGLGAGAPGNMSFYDGAARLVSTPAGGAFSFQVPYRWSGQVVPLSAGYTFTPDHVTLYDLTADASGLAFARTLAPVVAQAASDPTPSGFTAHWSSNPAATGYLLDVATDAGFLSLVVSGRSVGAVTSSPVNGLAPGTTYWYRVTAGDGTRSSAVSGTIAATTLDRSASVLALGTTPNPSTRIQSVTFTATVTPAGTGAVTFYDNGSALGAPAPLVGGVATLTLPALSSAIHTITATYPGDANLLGSTAGPYLHSVNLASSSITLANAASIPYGSGLGLTATVTTQGPAATGTVAFWDGTTHLGDGVLASGQATFTALGLAVGSHSALTATYAGDTLYAASTSGASAVTVGQGATSTQVTSSAGSAGFGQPLTFTATLAYAGSGAPPTGTMTFADGATVLGTGALSGAGAGTLAATFTTSSLAVGSHTLIATYSGDANYQASHNPAGLIQTVTPAPSATAVTSSMTPSVFGQGVTFTATVTPAGTGTVTFLDGTSPLGGATLAGGAGTFTTAALGVGTHAITAVYSGDGNQQASTSPVLTQRVVQASAPPILTSSASPSTYGQAVTFTAALPAGATGQVTFKDGGAVLGSAGLSGGQAVFATSALGGGTHAITADYGGDANFAPATSLALAFSVTRGASTLTLTATPNPSSFGQAVTLTATLAGGAGGTVTFLDGANTLGSAAVNASRVATLATSALGSGPHTLTAVYSGDANFAGATSPGLPLTTAKGTALVTLSGLGGTYDGAPKTATAATLPPGLAVTLTYGGSATAPTAAGSYPVTATVTDPNYSGTASGTLVIAKADPGLAWAPPAPITLGTPLGAAQLNATAKAAGTFTYTPPLGTVLGAGLAQTLSVAFEPDDATNYKAANATVTLDVGNGAQTISFAALAPMALGDEPLVLAATASSGLPVDFASSDPKVATVVGQVLTPVAPGTVTITASQPGNSVYAPAASVSRTLVVTASTRPPTLQVSALSEGSVTPSMVLNVAGRVVSVNPLQSLTVNGIEVPFDPSGAFGWAVRAREGANTLTVVATDAAGLAAQETRKVTLDVAAPALVLSEPADDMSTAVPTLAFAGKVEQGVAPDTVVTVTYTVNGGAPLQAHLAGAQFDFTANLAAGLNTVELTATTTAGRIVREKRTIALAPGFTLALTDPMEDLLSDKTSLTLHGQVTGNLLPVTLSIAVDGQVFTPSLDGPAFQQEVPLAEIQPHQVVITATDQDGVAVTIRRNILRVKAVAPAAYTMADALRLLRIVNGLIAPTADDQARFDLAPVFEGLSAGEGRLDIEDAMIILNLAAGLGL</sequence>
<protein>
    <submittedName>
        <fullName evidence="3">Fibronectin type III</fullName>
    </submittedName>
</protein>
<dbReference type="InterPro" id="IPR012334">
    <property type="entry name" value="Pectin_lyas_fold"/>
</dbReference>
<dbReference type="InterPro" id="IPR039448">
    <property type="entry name" value="Beta_helix"/>
</dbReference>
<feature type="chain" id="PRO_5041274600" evidence="1">
    <location>
        <begin position="23"/>
        <end position="1686"/>
    </location>
</feature>
<evidence type="ECO:0000313" key="3">
    <source>
        <dbReference type="EMBL" id="BDU71961.1"/>
    </source>
</evidence>